<evidence type="ECO:0000256" key="4">
    <source>
        <dbReference type="ARBA" id="ARBA00022692"/>
    </source>
</evidence>
<proteinExistence type="inferred from homology"/>
<dbReference type="EMBL" id="CADCWG010000068">
    <property type="protein sequence ID" value="CAA9544200.1"/>
    <property type="molecule type" value="Genomic_DNA"/>
</dbReference>
<sequence>MQSTRTLGKVAARPSRVAFRGAPRWVSPALTLGSVTSDALLIWLATWLAYLVRYKAEVGGPIHSLVDRPFETFYPAGGVFVGLALAVFLVRGLYALPRWVGYLDEASMLVGGLTTSMAGVILGAYFFGFFPSRLLFVYAWAFAGGLLLAKRGGVVWARHRLWRRGIGVQRVLVAGGGETGRRLMQALASQASLGSRMVGYLDDRAGEPSRPVATERRVLRAERLGTLADLPEVVRSAPIDEVMIALPAEDAAQVRGLVEQCRSAGVPFKVVPDLFQLSLDRVDLGQVAGVPLIGFHDATIGGWRFAAKRTADVLVALTVLAVGALPMALIALAIRRDTPGPVLVRQERVGRNGAPFTVTKFRTMVLDAEARRAAIIAATEGADPRLFKRRDDPRLTATGRWLRRWSLDELPQFFEVLRGEMSVVGPRPPLPEEVAHYEEWHRQRLLVTPGLTGLWQVNGRSGLTFDEMVRLDLFYAEHWSPWLDVKIVLRTLPAVLTGRGAC</sequence>
<keyword evidence="5 7" id="KW-1133">Transmembrane helix</keyword>
<evidence type="ECO:0000256" key="2">
    <source>
        <dbReference type="ARBA" id="ARBA00006464"/>
    </source>
</evidence>
<feature type="transmembrane region" description="Helical" evidence="7">
    <location>
        <begin position="135"/>
        <end position="157"/>
    </location>
</feature>
<evidence type="ECO:0000256" key="7">
    <source>
        <dbReference type="SAM" id="Phobius"/>
    </source>
</evidence>
<dbReference type="InterPro" id="IPR036291">
    <property type="entry name" value="NAD(P)-bd_dom_sf"/>
</dbReference>
<feature type="transmembrane region" description="Helical" evidence="7">
    <location>
        <begin position="313"/>
        <end position="334"/>
    </location>
</feature>
<dbReference type="GO" id="GO:0047360">
    <property type="term" value="F:undecaprenyl-phosphate galactose phosphotransferase activity"/>
    <property type="evidence" value="ECO:0007669"/>
    <property type="project" value="UniProtKB-EC"/>
</dbReference>
<feature type="transmembrane region" description="Helical" evidence="7">
    <location>
        <begin position="29"/>
        <end position="52"/>
    </location>
</feature>
<protein>
    <submittedName>
        <fullName evidence="9">Exopolysaccharide biosynthesis polyprenyl glycosylphosphotransferase</fullName>
        <ecNumber evidence="9">2.7.8.6</ecNumber>
    </submittedName>
</protein>
<gene>
    <name evidence="9" type="ORF">AVDCRST_MAG49-1283</name>
</gene>
<dbReference type="EC" id="2.7.8.6" evidence="9"/>
<dbReference type="PANTHER" id="PTHR30576">
    <property type="entry name" value="COLANIC BIOSYNTHESIS UDP-GLUCOSE LIPID CARRIER TRANSFERASE"/>
    <property type="match status" value="1"/>
</dbReference>
<evidence type="ECO:0000256" key="3">
    <source>
        <dbReference type="ARBA" id="ARBA00022679"/>
    </source>
</evidence>
<organism evidence="9">
    <name type="scientific">uncultured Thermomicrobiales bacterium</name>
    <dbReference type="NCBI Taxonomy" id="1645740"/>
    <lineage>
        <taxon>Bacteria</taxon>
        <taxon>Pseudomonadati</taxon>
        <taxon>Thermomicrobiota</taxon>
        <taxon>Thermomicrobia</taxon>
        <taxon>Thermomicrobiales</taxon>
        <taxon>environmental samples</taxon>
    </lineage>
</organism>
<comment type="subcellular location">
    <subcellularLocation>
        <location evidence="1">Membrane</location>
        <topology evidence="1">Multi-pass membrane protein</topology>
    </subcellularLocation>
</comment>
<reference evidence="9" key="1">
    <citation type="submission" date="2020-02" db="EMBL/GenBank/DDBJ databases">
        <authorList>
            <person name="Meier V. D."/>
        </authorList>
    </citation>
    <scope>NUCLEOTIDE SEQUENCE</scope>
    <source>
        <strain evidence="9">AVDCRST_MAG49</strain>
    </source>
</reference>
<keyword evidence="4 7" id="KW-0812">Transmembrane</keyword>
<dbReference type="Pfam" id="PF13727">
    <property type="entry name" value="CoA_binding_3"/>
    <property type="match status" value="1"/>
</dbReference>
<feature type="transmembrane region" description="Helical" evidence="7">
    <location>
        <begin position="72"/>
        <end position="94"/>
    </location>
</feature>
<dbReference type="Pfam" id="PF02397">
    <property type="entry name" value="Bac_transf"/>
    <property type="match status" value="1"/>
</dbReference>
<evidence type="ECO:0000259" key="8">
    <source>
        <dbReference type="Pfam" id="PF02397"/>
    </source>
</evidence>
<dbReference type="Gene3D" id="3.40.50.720">
    <property type="entry name" value="NAD(P)-binding Rossmann-like Domain"/>
    <property type="match status" value="1"/>
</dbReference>
<dbReference type="AlphaFoldDB" id="A0A6J4U8Y8"/>
<accession>A0A6J4U8Y8</accession>
<feature type="transmembrane region" description="Helical" evidence="7">
    <location>
        <begin position="106"/>
        <end position="129"/>
    </location>
</feature>
<name>A0A6J4U8Y8_9BACT</name>
<dbReference type="InterPro" id="IPR003362">
    <property type="entry name" value="Bact_transf"/>
</dbReference>
<keyword evidence="3 9" id="KW-0808">Transferase</keyword>
<comment type="similarity">
    <text evidence="2">Belongs to the bacterial sugar transferase family.</text>
</comment>
<feature type="domain" description="Bacterial sugar transferase" evidence="8">
    <location>
        <begin position="308"/>
        <end position="496"/>
    </location>
</feature>
<evidence type="ECO:0000256" key="1">
    <source>
        <dbReference type="ARBA" id="ARBA00004141"/>
    </source>
</evidence>
<evidence type="ECO:0000313" key="9">
    <source>
        <dbReference type="EMBL" id="CAA9544200.1"/>
    </source>
</evidence>
<dbReference type="NCBIfam" id="TIGR03025">
    <property type="entry name" value="EPS_sugtrans"/>
    <property type="match status" value="1"/>
</dbReference>
<evidence type="ECO:0000256" key="5">
    <source>
        <dbReference type="ARBA" id="ARBA00022989"/>
    </source>
</evidence>
<dbReference type="InterPro" id="IPR017475">
    <property type="entry name" value="EPS_sugar_tfrase"/>
</dbReference>
<dbReference type="PANTHER" id="PTHR30576:SF10">
    <property type="entry name" value="SLL5057 PROTEIN"/>
    <property type="match status" value="1"/>
</dbReference>
<dbReference type="SUPFAM" id="SSF51735">
    <property type="entry name" value="NAD(P)-binding Rossmann-fold domains"/>
    <property type="match status" value="1"/>
</dbReference>
<keyword evidence="6 7" id="KW-0472">Membrane</keyword>
<evidence type="ECO:0000256" key="6">
    <source>
        <dbReference type="ARBA" id="ARBA00023136"/>
    </source>
</evidence>
<dbReference type="GO" id="GO:0016020">
    <property type="term" value="C:membrane"/>
    <property type="evidence" value="ECO:0007669"/>
    <property type="project" value="UniProtKB-SubCell"/>
</dbReference>